<dbReference type="InterPro" id="IPR014915">
    <property type="entry name" value="Phage_TLS_TfmB"/>
</dbReference>
<protein>
    <submittedName>
        <fullName evidence="1">Uncharacterized protein</fullName>
    </submittedName>
</protein>
<reference evidence="1" key="1">
    <citation type="journal article" date="2015" name="Nature">
        <title>Complex archaea that bridge the gap between prokaryotes and eukaryotes.</title>
        <authorList>
            <person name="Spang A."/>
            <person name="Saw J.H."/>
            <person name="Jorgensen S.L."/>
            <person name="Zaremba-Niedzwiedzka K."/>
            <person name="Martijn J."/>
            <person name="Lind A.E."/>
            <person name="van Eijk R."/>
            <person name="Schleper C."/>
            <person name="Guy L."/>
            <person name="Ettema T.J."/>
        </authorList>
    </citation>
    <scope>NUCLEOTIDE SEQUENCE</scope>
</reference>
<comment type="caution">
    <text evidence="1">The sequence shown here is derived from an EMBL/GenBank/DDBJ whole genome shotgun (WGS) entry which is preliminary data.</text>
</comment>
<dbReference type="EMBL" id="LAZR01001147">
    <property type="protein sequence ID" value="KKN49855.1"/>
    <property type="molecule type" value="Genomic_DNA"/>
</dbReference>
<proteinExistence type="predicted"/>
<dbReference type="AlphaFoldDB" id="A0A0F9QZW2"/>
<dbReference type="Pfam" id="PF08809">
    <property type="entry name" value="DUF1799"/>
    <property type="match status" value="1"/>
</dbReference>
<sequence>MLGIDLGQYQDNTNAEELELWPWHLEALEAFFTICSQWRVIAVGARIMPIGLDYTAAQSGLQLAGLSVDAEMWGDIRTIEQGALAEIRRMM</sequence>
<gene>
    <name evidence="1" type="ORF">LCGC14_0638570</name>
</gene>
<evidence type="ECO:0000313" key="1">
    <source>
        <dbReference type="EMBL" id="KKN49855.1"/>
    </source>
</evidence>
<accession>A0A0F9QZW2</accession>
<name>A0A0F9QZW2_9ZZZZ</name>
<organism evidence="1">
    <name type="scientific">marine sediment metagenome</name>
    <dbReference type="NCBI Taxonomy" id="412755"/>
    <lineage>
        <taxon>unclassified sequences</taxon>
        <taxon>metagenomes</taxon>
        <taxon>ecological metagenomes</taxon>
    </lineage>
</organism>